<evidence type="ECO:0000313" key="3">
    <source>
        <dbReference type="Proteomes" id="UP000736335"/>
    </source>
</evidence>
<comment type="caution">
    <text evidence="2">The sequence shown here is derived from an EMBL/GenBank/DDBJ whole genome shotgun (WGS) entry which is preliminary data.</text>
</comment>
<accession>A0A9P6HC27</accession>
<evidence type="ECO:0000313" key="2">
    <source>
        <dbReference type="EMBL" id="KAF9782652.1"/>
    </source>
</evidence>
<feature type="region of interest" description="Disordered" evidence="1">
    <location>
        <begin position="1"/>
        <end position="76"/>
    </location>
</feature>
<dbReference type="OrthoDB" id="10628743at2759"/>
<feature type="compositionally biased region" description="Polar residues" evidence="1">
    <location>
        <begin position="32"/>
        <end position="50"/>
    </location>
</feature>
<protein>
    <submittedName>
        <fullName evidence="2">Uncharacterized protein</fullName>
    </submittedName>
</protein>
<proteinExistence type="predicted"/>
<dbReference type="AlphaFoldDB" id="A0A9P6HC27"/>
<reference evidence="2" key="2">
    <citation type="submission" date="2020-11" db="EMBL/GenBank/DDBJ databases">
        <authorList>
            <consortium name="DOE Joint Genome Institute"/>
            <person name="Kuo A."/>
            <person name="Miyauchi S."/>
            <person name="Kiss E."/>
            <person name="Drula E."/>
            <person name="Kohler A."/>
            <person name="Sanchez-Garcia M."/>
            <person name="Andreopoulos B."/>
            <person name="Barry K.W."/>
            <person name="Bonito G."/>
            <person name="Buee M."/>
            <person name="Carver A."/>
            <person name="Chen C."/>
            <person name="Cichocki N."/>
            <person name="Clum A."/>
            <person name="Culley D."/>
            <person name="Crous P.W."/>
            <person name="Fauchery L."/>
            <person name="Girlanda M."/>
            <person name="Hayes R."/>
            <person name="Keri Z."/>
            <person name="Labutti K."/>
            <person name="Lipzen A."/>
            <person name="Lombard V."/>
            <person name="Magnuson J."/>
            <person name="Maillard F."/>
            <person name="Morin E."/>
            <person name="Murat C."/>
            <person name="Nolan M."/>
            <person name="Ohm R."/>
            <person name="Pangilinan J."/>
            <person name="Pereira M."/>
            <person name="Perotto S."/>
            <person name="Peter M."/>
            <person name="Riley R."/>
            <person name="Sitrit Y."/>
            <person name="Stielow B."/>
            <person name="Szollosi G."/>
            <person name="Zifcakova L."/>
            <person name="Stursova M."/>
            <person name="Spatafora J.W."/>
            <person name="Tedersoo L."/>
            <person name="Vaario L.-M."/>
            <person name="Yamada A."/>
            <person name="Yan M."/>
            <person name="Wang P."/>
            <person name="Xu J."/>
            <person name="Bruns T."/>
            <person name="Baldrian P."/>
            <person name="Vilgalys R."/>
            <person name="Henrissat B."/>
            <person name="Grigoriev I.V."/>
            <person name="Hibbett D."/>
            <person name="Nagy L.G."/>
            <person name="Martin F.M."/>
        </authorList>
    </citation>
    <scope>NUCLEOTIDE SEQUENCE</scope>
    <source>
        <strain evidence="2">UH-Tt-Lm1</strain>
    </source>
</reference>
<sequence length="371" mass="40697">MSDESDSGDERNDRYWHQDEKRRGLPKYGRDPQTSAGATGARVQSWNNFANDKGRSHLIDSKPVGTCEKGSDHPEDEVRKKINVNLGIKSEGVAYLENLAPLKSTAPDVAKTESTTYGLLQTLLTPPSEPSPPRLGRTIELPVPDNVPTMEEVMDVNVPPLGQRSPGLLAAAHFEKLTDPTLGRAEDSFFAFGAIIVGGGVEQPPYVYQGAAYIHLYGPELDASSNRPTPPPLRRVLGAPSAIFSPWVMGRAMVTNSHGSWGVQRCTTVWVPYAGLPKGIDFPWVMGCTTLLILHGSWLYNAINSPWVMGCTRVSHGSWVVQWYRFSMGHGSYNTINSPWVMGCTRAWVVQGCLFSLGHGTYAYSRKGHQS</sequence>
<name>A0A9P6HC27_9AGAM</name>
<dbReference type="Proteomes" id="UP000736335">
    <property type="component" value="Unassembled WGS sequence"/>
</dbReference>
<organism evidence="2 3">
    <name type="scientific">Thelephora terrestris</name>
    <dbReference type="NCBI Taxonomy" id="56493"/>
    <lineage>
        <taxon>Eukaryota</taxon>
        <taxon>Fungi</taxon>
        <taxon>Dikarya</taxon>
        <taxon>Basidiomycota</taxon>
        <taxon>Agaricomycotina</taxon>
        <taxon>Agaricomycetes</taxon>
        <taxon>Thelephorales</taxon>
        <taxon>Thelephoraceae</taxon>
        <taxon>Thelephora</taxon>
    </lineage>
</organism>
<gene>
    <name evidence="2" type="ORF">BJ322DRAFT_1022247</name>
</gene>
<reference evidence="2" key="1">
    <citation type="journal article" date="2020" name="Nat. Commun.">
        <title>Large-scale genome sequencing of mycorrhizal fungi provides insights into the early evolution of symbiotic traits.</title>
        <authorList>
            <person name="Miyauchi S."/>
            <person name="Kiss E."/>
            <person name="Kuo A."/>
            <person name="Drula E."/>
            <person name="Kohler A."/>
            <person name="Sanchez-Garcia M."/>
            <person name="Morin E."/>
            <person name="Andreopoulos B."/>
            <person name="Barry K.W."/>
            <person name="Bonito G."/>
            <person name="Buee M."/>
            <person name="Carver A."/>
            <person name="Chen C."/>
            <person name="Cichocki N."/>
            <person name="Clum A."/>
            <person name="Culley D."/>
            <person name="Crous P.W."/>
            <person name="Fauchery L."/>
            <person name="Girlanda M."/>
            <person name="Hayes R.D."/>
            <person name="Keri Z."/>
            <person name="LaButti K."/>
            <person name="Lipzen A."/>
            <person name="Lombard V."/>
            <person name="Magnuson J."/>
            <person name="Maillard F."/>
            <person name="Murat C."/>
            <person name="Nolan M."/>
            <person name="Ohm R.A."/>
            <person name="Pangilinan J."/>
            <person name="Pereira M.F."/>
            <person name="Perotto S."/>
            <person name="Peter M."/>
            <person name="Pfister S."/>
            <person name="Riley R."/>
            <person name="Sitrit Y."/>
            <person name="Stielow J.B."/>
            <person name="Szollosi G."/>
            <person name="Zifcakova L."/>
            <person name="Stursova M."/>
            <person name="Spatafora J.W."/>
            <person name="Tedersoo L."/>
            <person name="Vaario L.M."/>
            <person name="Yamada A."/>
            <person name="Yan M."/>
            <person name="Wang P."/>
            <person name="Xu J."/>
            <person name="Bruns T."/>
            <person name="Baldrian P."/>
            <person name="Vilgalys R."/>
            <person name="Dunand C."/>
            <person name="Henrissat B."/>
            <person name="Grigoriev I.V."/>
            <person name="Hibbett D."/>
            <person name="Nagy L.G."/>
            <person name="Martin F.M."/>
        </authorList>
    </citation>
    <scope>NUCLEOTIDE SEQUENCE</scope>
    <source>
        <strain evidence="2">UH-Tt-Lm1</strain>
    </source>
</reference>
<feature type="compositionally biased region" description="Basic and acidic residues" evidence="1">
    <location>
        <begin position="8"/>
        <end position="23"/>
    </location>
</feature>
<keyword evidence="3" id="KW-1185">Reference proteome</keyword>
<dbReference type="EMBL" id="WIUZ02000011">
    <property type="protein sequence ID" value="KAF9782652.1"/>
    <property type="molecule type" value="Genomic_DNA"/>
</dbReference>
<evidence type="ECO:0000256" key="1">
    <source>
        <dbReference type="SAM" id="MobiDB-lite"/>
    </source>
</evidence>